<dbReference type="EMBL" id="BLYJ01000009">
    <property type="protein sequence ID" value="GFO87828.1"/>
    <property type="molecule type" value="Genomic_DNA"/>
</dbReference>
<name>A0ABQ1DYY0_9FIRM</name>
<sequence length="93" mass="10519">MLFVLNAIYKVKGDGNKHDKAELLKYNTSCSLIDNVYETFVISEASEHLLERVEDVLVKHLVLYKELYFPLEKIVTLSFSTVLPAVWEGTGAA</sequence>
<gene>
    <name evidence="1" type="ORF">BUFA31_09920</name>
</gene>
<evidence type="ECO:0000313" key="2">
    <source>
        <dbReference type="Proteomes" id="UP000620147"/>
    </source>
</evidence>
<proteinExistence type="predicted"/>
<organism evidence="1 2">
    <name type="scientific">Butyricicoccus faecihominis</name>
    <dbReference type="NCBI Taxonomy" id="1712515"/>
    <lineage>
        <taxon>Bacteria</taxon>
        <taxon>Bacillati</taxon>
        <taxon>Bacillota</taxon>
        <taxon>Clostridia</taxon>
        <taxon>Eubacteriales</taxon>
        <taxon>Butyricicoccaceae</taxon>
        <taxon>Butyricicoccus</taxon>
    </lineage>
</organism>
<dbReference type="Proteomes" id="UP000620147">
    <property type="component" value="Unassembled WGS sequence"/>
</dbReference>
<evidence type="ECO:0000313" key="1">
    <source>
        <dbReference type="EMBL" id="GFO87828.1"/>
    </source>
</evidence>
<protein>
    <submittedName>
        <fullName evidence="1">Uncharacterized protein</fullName>
    </submittedName>
</protein>
<comment type="caution">
    <text evidence="1">The sequence shown here is derived from an EMBL/GenBank/DDBJ whole genome shotgun (WGS) entry which is preliminary data.</text>
</comment>
<reference evidence="1 2" key="1">
    <citation type="submission" date="2020-06" db="EMBL/GenBank/DDBJ databases">
        <title>Characterization of fructooligosaccharide metabolism and fructooligosaccharide-degrading enzymes in human commensal butyrate producers.</title>
        <authorList>
            <person name="Tanno H."/>
            <person name="Fujii T."/>
            <person name="Hirano K."/>
            <person name="Maeno S."/>
            <person name="Tonozuka T."/>
            <person name="Sakamoto M."/>
            <person name="Ohkuma M."/>
            <person name="Tochio T."/>
            <person name="Endo A."/>
        </authorList>
    </citation>
    <scope>NUCLEOTIDE SEQUENCE [LARGE SCALE GENOMIC DNA]</scope>
    <source>
        <strain evidence="1 2">JCM 31056</strain>
    </source>
</reference>
<accession>A0ABQ1DYY0</accession>
<keyword evidence="2" id="KW-1185">Reference proteome</keyword>